<dbReference type="PANTHER" id="PTHR32487:SF4">
    <property type="entry name" value="SIRQ PROTEIN"/>
    <property type="match status" value="1"/>
</dbReference>
<organism evidence="2 3">
    <name type="scientific">Tolypocladium paradoxum</name>
    <dbReference type="NCBI Taxonomy" id="94208"/>
    <lineage>
        <taxon>Eukaryota</taxon>
        <taxon>Fungi</taxon>
        <taxon>Dikarya</taxon>
        <taxon>Ascomycota</taxon>
        <taxon>Pezizomycotina</taxon>
        <taxon>Sordariomycetes</taxon>
        <taxon>Hypocreomycetidae</taxon>
        <taxon>Hypocreales</taxon>
        <taxon>Ophiocordycipitaceae</taxon>
        <taxon>Tolypocladium</taxon>
    </lineage>
</organism>
<dbReference type="Pfam" id="PF22917">
    <property type="entry name" value="PRISE"/>
    <property type="match status" value="1"/>
</dbReference>
<dbReference type="OrthoDB" id="1731983at2759"/>
<gene>
    <name evidence="2" type="ORF">TPAR_01592</name>
</gene>
<comment type="caution">
    <text evidence="2">The sequence shown here is derived from an EMBL/GenBank/DDBJ whole genome shotgun (WGS) entry which is preliminary data.</text>
</comment>
<evidence type="ECO:0000313" key="3">
    <source>
        <dbReference type="Proteomes" id="UP000237481"/>
    </source>
</evidence>
<dbReference type="AlphaFoldDB" id="A0A2S4L6Y6"/>
<protein>
    <recommendedName>
        <fullName evidence="1">PRISE-like Rossmann-fold domain-containing protein</fullName>
    </recommendedName>
</protein>
<keyword evidence="3" id="KW-1185">Reference proteome</keyword>
<reference evidence="2 3" key="1">
    <citation type="submission" date="2018-01" db="EMBL/GenBank/DDBJ databases">
        <title>Harnessing the power of phylogenomics to disentangle the directionality and signatures of interkingdom host jumping in the parasitic fungal genus Tolypocladium.</title>
        <authorList>
            <person name="Quandt C.A."/>
            <person name="Patterson W."/>
            <person name="Spatafora J.W."/>
        </authorList>
    </citation>
    <scope>NUCLEOTIDE SEQUENCE [LARGE SCALE GENOMIC DNA]</scope>
    <source>
        <strain evidence="2 3">NRBC 100945</strain>
    </source>
</reference>
<evidence type="ECO:0000259" key="1">
    <source>
        <dbReference type="Pfam" id="PF22917"/>
    </source>
</evidence>
<sequence>MATERNHAIVFGAAGLLGWSVVNQLLSNYPSAGSFSQVTAVVNRPVSEPDLRLPEASPERPGFQVVSGVSLLQGTGDDLARQLKDKVPGAEKITHVFYFAFSALSDDHIRECQMNCEMVQRVADALNVVSLALKSFVYSGGTRGYGIYVPGGTFKAPLQESLADRLPEDSARNCAYPLFRRILTKASHGRDWAWTEVCPDAVVGFSPNGSGFSLGALVSGRIPWLYCAQWRAREKKVEVQFPGCEEALDSKFTPVSGRMLGRISIHAALIPDTCGSKVVNTADDEHATTFRHVWPAIASWFGLLGVGPSNDASALKPGEYVARYKHVFEEKGRHRAVTCGVGAGSAQLDGVGWWLTFDRQLSLDRLRALGFRERRDPVEGWLEALELFRDAGIIL</sequence>
<evidence type="ECO:0000313" key="2">
    <source>
        <dbReference type="EMBL" id="POR38214.1"/>
    </source>
</evidence>
<dbReference type="PANTHER" id="PTHR32487">
    <property type="entry name" value="3-OXO-DELTA(4,5)-STEROID 5-BETA-REDUCTASE"/>
    <property type="match status" value="1"/>
</dbReference>
<dbReference type="InterPro" id="IPR055222">
    <property type="entry name" value="PRISE-like_Rossmann-fold"/>
</dbReference>
<dbReference type="SUPFAM" id="SSF51735">
    <property type="entry name" value="NAD(P)-binding Rossmann-fold domains"/>
    <property type="match status" value="1"/>
</dbReference>
<accession>A0A2S4L6Y6</accession>
<dbReference type="EMBL" id="PKSG01000161">
    <property type="protein sequence ID" value="POR38214.1"/>
    <property type="molecule type" value="Genomic_DNA"/>
</dbReference>
<proteinExistence type="predicted"/>
<dbReference type="STRING" id="94208.A0A2S4L6Y6"/>
<feature type="domain" description="PRISE-like Rossmann-fold" evidence="1">
    <location>
        <begin position="8"/>
        <end position="394"/>
    </location>
</feature>
<name>A0A2S4L6Y6_9HYPO</name>
<dbReference type="Proteomes" id="UP000237481">
    <property type="component" value="Unassembled WGS sequence"/>
</dbReference>
<dbReference type="InterPro" id="IPR036291">
    <property type="entry name" value="NAD(P)-bd_dom_sf"/>
</dbReference>
<dbReference type="Gene3D" id="3.40.50.720">
    <property type="entry name" value="NAD(P)-binding Rossmann-like Domain"/>
    <property type="match status" value="1"/>
</dbReference>